<evidence type="ECO:0000256" key="1">
    <source>
        <dbReference type="SAM" id="MobiDB-lite"/>
    </source>
</evidence>
<dbReference type="Proteomes" id="UP000023152">
    <property type="component" value="Unassembled WGS sequence"/>
</dbReference>
<protein>
    <submittedName>
        <fullName evidence="2">Uncharacterized protein</fullName>
    </submittedName>
</protein>
<evidence type="ECO:0000313" key="2">
    <source>
        <dbReference type="EMBL" id="ETO13850.1"/>
    </source>
</evidence>
<feature type="compositionally biased region" description="Basic and acidic residues" evidence="1">
    <location>
        <begin position="55"/>
        <end position="64"/>
    </location>
</feature>
<dbReference type="AlphaFoldDB" id="X6MLA6"/>
<comment type="caution">
    <text evidence="2">The sequence shown here is derived from an EMBL/GenBank/DDBJ whole genome shotgun (WGS) entry which is preliminary data.</text>
</comment>
<organism evidence="2 3">
    <name type="scientific">Reticulomyxa filosa</name>
    <dbReference type="NCBI Taxonomy" id="46433"/>
    <lineage>
        <taxon>Eukaryota</taxon>
        <taxon>Sar</taxon>
        <taxon>Rhizaria</taxon>
        <taxon>Retaria</taxon>
        <taxon>Foraminifera</taxon>
        <taxon>Monothalamids</taxon>
        <taxon>Reticulomyxidae</taxon>
        <taxon>Reticulomyxa</taxon>
    </lineage>
</organism>
<feature type="region of interest" description="Disordered" evidence="1">
    <location>
        <begin position="23"/>
        <end position="90"/>
    </location>
</feature>
<keyword evidence="3" id="KW-1185">Reference proteome</keyword>
<name>X6MLA6_RETFI</name>
<accession>X6MLA6</accession>
<proteinExistence type="predicted"/>
<sequence length="187" mass="21030">MRKKKKKKEPNVPLVLLELELKEKTVSNLPKSVREALNGVIEKSKTGAKGNTDNSEEKSIKDTNTDTDTDTTEQKTQSASDKEKTTSSSSSLSLSNIDFYFEIHKCPKSQTCQHAKCDNKHESNLMFHTWLFKGVDSVGEELEAQDVMWMGIFEPCNIFAAHIDDVHDALDRGAPINVLEKRSLFLV</sequence>
<evidence type="ECO:0000313" key="3">
    <source>
        <dbReference type="Proteomes" id="UP000023152"/>
    </source>
</evidence>
<reference evidence="2 3" key="1">
    <citation type="journal article" date="2013" name="Curr. Biol.">
        <title>The Genome of the Foraminiferan Reticulomyxa filosa.</title>
        <authorList>
            <person name="Glockner G."/>
            <person name="Hulsmann N."/>
            <person name="Schleicher M."/>
            <person name="Noegel A.A."/>
            <person name="Eichinger L."/>
            <person name="Gallinger C."/>
            <person name="Pawlowski J."/>
            <person name="Sierra R."/>
            <person name="Euteneuer U."/>
            <person name="Pillet L."/>
            <person name="Moustafa A."/>
            <person name="Platzer M."/>
            <person name="Groth M."/>
            <person name="Szafranski K."/>
            <person name="Schliwa M."/>
        </authorList>
    </citation>
    <scope>NUCLEOTIDE SEQUENCE [LARGE SCALE GENOMIC DNA]</scope>
</reference>
<dbReference type="EMBL" id="ASPP01020355">
    <property type="protein sequence ID" value="ETO13850.1"/>
    <property type="molecule type" value="Genomic_DNA"/>
</dbReference>
<gene>
    <name evidence="2" type="ORF">RFI_23519</name>
</gene>